<evidence type="ECO:0000313" key="2">
    <source>
        <dbReference type="Proteomes" id="UP000051955"/>
    </source>
</evidence>
<protein>
    <submittedName>
        <fullName evidence="1">Prophage protein, transcriptional activator rina</fullName>
    </submittedName>
</protein>
<keyword evidence="2" id="KW-1185">Reference proteome</keyword>
<comment type="caution">
    <text evidence="1">The sequence shown here is derived from an EMBL/GenBank/DDBJ whole genome shotgun (WGS) entry which is preliminary data.</text>
</comment>
<reference evidence="1 2" key="1">
    <citation type="journal article" date="2015" name="Genome Announc.">
        <title>Expanding the biotechnology potential of lactobacilli through comparative genomics of 213 strains and associated genera.</title>
        <authorList>
            <person name="Sun Z."/>
            <person name="Harris H.M."/>
            <person name="McCann A."/>
            <person name="Guo C."/>
            <person name="Argimon S."/>
            <person name="Zhang W."/>
            <person name="Yang X."/>
            <person name="Jeffery I.B."/>
            <person name="Cooney J.C."/>
            <person name="Kagawa T.F."/>
            <person name="Liu W."/>
            <person name="Song Y."/>
            <person name="Salvetti E."/>
            <person name="Wrobel A."/>
            <person name="Rasinkangas P."/>
            <person name="Parkhill J."/>
            <person name="Rea M.C."/>
            <person name="O'Sullivan O."/>
            <person name="Ritari J."/>
            <person name="Douillard F.P."/>
            <person name="Paul Ross R."/>
            <person name="Yang R."/>
            <person name="Briner A.E."/>
            <person name="Felis G.E."/>
            <person name="de Vos W.M."/>
            <person name="Barrangou R."/>
            <person name="Klaenhammer T.R."/>
            <person name="Caufield P.W."/>
            <person name="Cui Y."/>
            <person name="Zhang H."/>
            <person name="O'Toole P.W."/>
        </authorList>
    </citation>
    <scope>NUCLEOTIDE SEQUENCE [LARGE SCALE GENOMIC DNA]</scope>
    <source>
        <strain evidence="1 2">DSM 19394</strain>
    </source>
</reference>
<dbReference type="InterPro" id="IPR006523">
    <property type="entry name" value="RinA"/>
</dbReference>
<dbReference type="STRING" id="1423715.FD25_GL000186"/>
<dbReference type="EMBL" id="AZDV01000026">
    <property type="protein sequence ID" value="KRK94234.1"/>
    <property type="molecule type" value="Genomic_DNA"/>
</dbReference>
<sequence>MEDILRDYPKIDKYIERREEELRYPMTPDDENIGGGRASFSRNEAPLRTIITIDDDRRINALKRQRTIVDNCLDGVGHDTETIIAELYFRRHPRYTLTGLVDNDLVSVGKAKAYELRNGFIEECAAGLGLYDV</sequence>
<dbReference type="PATRIC" id="fig|1423715.3.peg.201"/>
<gene>
    <name evidence="1" type="ORF">FD25_GL000186</name>
</gene>
<proteinExistence type="predicted"/>
<organism evidence="1 2">
    <name type="scientific">Levilactobacillus acidifarinae DSM 19394 = JCM 15949</name>
    <dbReference type="NCBI Taxonomy" id="1423715"/>
    <lineage>
        <taxon>Bacteria</taxon>
        <taxon>Bacillati</taxon>
        <taxon>Bacillota</taxon>
        <taxon>Bacilli</taxon>
        <taxon>Lactobacillales</taxon>
        <taxon>Lactobacillaceae</taxon>
        <taxon>Levilactobacillus</taxon>
    </lineage>
</organism>
<dbReference type="Proteomes" id="UP000051955">
    <property type="component" value="Unassembled WGS sequence"/>
</dbReference>
<evidence type="ECO:0000313" key="1">
    <source>
        <dbReference type="EMBL" id="KRK94234.1"/>
    </source>
</evidence>
<dbReference type="NCBIfam" id="TIGR01636">
    <property type="entry name" value="phage_rinA"/>
    <property type="match status" value="1"/>
</dbReference>
<dbReference type="AlphaFoldDB" id="A0A0R1LPT9"/>
<accession>A0A0R1LPT9</accession>
<name>A0A0R1LPT9_9LACO</name>